<protein>
    <recommendedName>
        <fullName evidence="4">acetyl-CoA C-acyltransferase</fullName>
        <ecNumber evidence="4">2.3.1.16</ecNumber>
    </recommendedName>
</protein>
<feature type="active site" description="Proton acceptor" evidence="5">
    <location>
        <position position="366"/>
    </location>
</feature>
<dbReference type="InterPro" id="IPR016039">
    <property type="entry name" value="Thiolase-like"/>
</dbReference>
<evidence type="ECO:0000256" key="3">
    <source>
        <dbReference type="ARBA" id="ARBA00023315"/>
    </source>
</evidence>
<feature type="domain" description="Thiolase C-terminal" evidence="8">
    <location>
        <begin position="253"/>
        <end position="378"/>
    </location>
</feature>
<dbReference type="InterPro" id="IPR020616">
    <property type="entry name" value="Thiolase_N"/>
</dbReference>
<dbReference type="InterPro" id="IPR020617">
    <property type="entry name" value="Thiolase_C"/>
</dbReference>
<dbReference type="NCBIfam" id="TIGR01930">
    <property type="entry name" value="AcCoA-C-Actrans"/>
    <property type="match status" value="1"/>
</dbReference>
<dbReference type="Proteomes" id="UP000595362">
    <property type="component" value="Chromosome"/>
</dbReference>
<dbReference type="GO" id="GO:0010124">
    <property type="term" value="P:phenylacetate catabolic process"/>
    <property type="evidence" value="ECO:0007669"/>
    <property type="project" value="TreeGrafter"/>
</dbReference>
<gene>
    <name evidence="9" type="ORF">HYS17_09715</name>
</gene>
<dbReference type="InterPro" id="IPR050215">
    <property type="entry name" value="Thiolase-like_sf_Thiolase"/>
</dbReference>
<dbReference type="PANTHER" id="PTHR43853">
    <property type="entry name" value="3-KETOACYL-COA THIOLASE, PEROXISOMAL"/>
    <property type="match status" value="1"/>
</dbReference>
<dbReference type="InterPro" id="IPR020610">
    <property type="entry name" value="Thiolase_AS"/>
</dbReference>
<dbReference type="EMBL" id="CP066681">
    <property type="protein sequence ID" value="QQG37453.1"/>
    <property type="molecule type" value="Genomic_DNA"/>
</dbReference>
<dbReference type="InterPro" id="IPR002155">
    <property type="entry name" value="Thiolase"/>
</dbReference>
<dbReference type="PANTHER" id="PTHR43853:SF21">
    <property type="entry name" value="STEROID 3-KETOACYL-COA THIOLASE"/>
    <property type="match status" value="1"/>
</dbReference>
<dbReference type="GO" id="GO:0003988">
    <property type="term" value="F:acetyl-CoA C-acyltransferase activity"/>
    <property type="evidence" value="ECO:0007669"/>
    <property type="project" value="UniProtKB-EC"/>
</dbReference>
<sequence length="386" mass="40345">MVSGKPYTAPGSKSPGKLAHVDPLDLVVPLVNRLLDKNHVNLHDIESVVLGVVHQEGEQGLNMARMAVLHGESMLPLSVQGDSVDKFCASSMRTIDIAAGDIVRGNAKLILAGGVQSMSRIRMGGNDNLLNPKVANSNARNFMNMGLTAENLAKDYAISRGEQEAFALESHNRAAKAQSQGMLDGEIVSIEGVSSDDCVRADVSLAGMAKLRPNFLSAHMGGTVTPATSSPLTDGASMVLLASESYARENNLPVLARIVASSGSGCAPEIMGIGPVEAMKKALSRANLQMSDIDAIELNEAFAAQSLAVIEECRRQGMVIDPAKLNIDGGAIAMGHPLGASGARLVGHVSRVLQRTGGRYGLATMCIGGGQGMAMIVENPDFSPKP</sequence>
<keyword evidence="2 6" id="KW-0808">Transferase</keyword>
<dbReference type="SUPFAM" id="SSF53901">
    <property type="entry name" value="Thiolase-like"/>
    <property type="match status" value="2"/>
</dbReference>
<evidence type="ECO:0000259" key="8">
    <source>
        <dbReference type="Pfam" id="PF02803"/>
    </source>
</evidence>
<accession>A0A7T5R4K6</accession>
<evidence type="ECO:0000256" key="2">
    <source>
        <dbReference type="ARBA" id="ARBA00022679"/>
    </source>
</evidence>
<evidence type="ECO:0000256" key="5">
    <source>
        <dbReference type="PIRSR" id="PIRSR000429-1"/>
    </source>
</evidence>
<dbReference type="Gene3D" id="3.40.47.10">
    <property type="match status" value="1"/>
</dbReference>
<feature type="domain" description="Thiolase N-terminal" evidence="7">
    <location>
        <begin position="9"/>
        <end position="245"/>
    </location>
</feature>
<evidence type="ECO:0000256" key="4">
    <source>
        <dbReference type="ARBA" id="ARBA00024073"/>
    </source>
</evidence>
<dbReference type="PROSITE" id="PS00099">
    <property type="entry name" value="THIOLASE_3"/>
    <property type="match status" value="1"/>
</dbReference>
<dbReference type="PROSITE" id="PS00737">
    <property type="entry name" value="THIOLASE_2"/>
    <property type="match status" value="1"/>
</dbReference>
<dbReference type="PIRSF" id="PIRSF000429">
    <property type="entry name" value="Ac-CoA_Ac_transf"/>
    <property type="match status" value="1"/>
</dbReference>
<dbReference type="GO" id="GO:0005737">
    <property type="term" value="C:cytoplasm"/>
    <property type="evidence" value="ECO:0007669"/>
    <property type="project" value="UniProtKB-ARBA"/>
</dbReference>
<reference evidence="9 10" key="1">
    <citation type="submission" date="2020-07" db="EMBL/GenBank/DDBJ databases">
        <title>Huge and variable diversity of episymbiotic CPR bacteria and DPANN archaea in groundwater ecosystems.</title>
        <authorList>
            <person name="He C.Y."/>
            <person name="Keren R."/>
            <person name="Whittaker M."/>
            <person name="Farag I.F."/>
            <person name="Doudna J."/>
            <person name="Cate J.H.D."/>
            <person name="Banfield J.F."/>
        </authorList>
    </citation>
    <scope>NUCLEOTIDE SEQUENCE [LARGE SCALE GENOMIC DNA]</scope>
    <source>
        <strain evidence="9">NC_groundwater_70_Ag_B-0.1um_54_66</strain>
    </source>
</reference>
<evidence type="ECO:0000313" key="10">
    <source>
        <dbReference type="Proteomes" id="UP000595362"/>
    </source>
</evidence>
<dbReference type="InterPro" id="IPR020613">
    <property type="entry name" value="Thiolase_CS"/>
</dbReference>
<evidence type="ECO:0000313" key="9">
    <source>
        <dbReference type="EMBL" id="QQG37453.1"/>
    </source>
</evidence>
<evidence type="ECO:0000256" key="6">
    <source>
        <dbReference type="RuleBase" id="RU003557"/>
    </source>
</evidence>
<evidence type="ECO:0000259" key="7">
    <source>
        <dbReference type="Pfam" id="PF00108"/>
    </source>
</evidence>
<dbReference type="CDD" id="cd00751">
    <property type="entry name" value="thiolase"/>
    <property type="match status" value="1"/>
</dbReference>
<proteinExistence type="inferred from homology"/>
<dbReference type="Pfam" id="PF00108">
    <property type="entry name" value="Thiolase_N"/>
    <property type="match status" value="1"/>
</dbReference>
<feature type="active site" description="Acyl-thioester intermediate" evidence="5">
    <location>
        <position position="88"/>
    </location>
</feature>
<organism evidence="9 10">
    <name type="scientific">Micavibrio aeruginosavorus</name>
    <dbReference type="NCBI Taxonomy" id="349221"/>
    <lineage>
        <taxon>Bacteria</taxon>
        <taxon>Pseudomonadati</taxon>
        <taxon>Bdellovibrionota</taxon>
        <taxon>Bdellovibrionia</taxon>
        <taxon>Bdellovibrionales</taxon>
        <taxon>Pseudobdellovibrionaceae</taxon>
        <taxon>Micavibrio</taxon>
    </lineage>
</organism>
<evidence type="ECO:0000256" key="1">
    <source>
        <dbReference type="ARBA" id="ARBA00010982"/>
    </source>
</evidence>
<dbReference type="Pfam" id="PF02803">
    <property type="entry name" value="Thiolase_C"/>
    <property type="match status" value="1"/>
</dbReference>
<name>A0A7T5R4K6_9BACT</name>
<dbReference type="GO" id="GO:0006635">
    <property type="term" value="P:fatty acid beta-oxidation"/>
    <property type="evidence" value="ECO:0007669"/>
    <property type="project" value="TreeGrafter"/>
</dbReference>
<keyword evidence="3 6" id="KW-0012">Acyltransferase</keyword>
<feature type="active site" description="Proton acceptor" evidence="5">
    <location>
        <position position="336"/>
    </location>
</feature>
<dbReference type="AlphaFoldDB" id="A0A7T5R4K6"/>
<comment type="similarity">
    <text evidence="1 6">Belongs to the thiolase-like superfamily. Thiolase family.</text>
</comment>
<dbReference type="EC" id="2.3.1.16" evidence="4"/>